<feature type="active site" description="Nucleophile" evidence="5">
    <location>
        <position position="44"/>
    </location>
</feature>
<dbReference type="SUPFAM" id="SSF52833">
    <property type="entry name" value="Thioredoxin-like"/>
    <property type="match status" value="1"/>
</dbReference>
<dbReference type="Pfam" id="PF00085">
    <property type="entry name" value="Thioredoxin"/>
    <property type="match status" value="1"/>
</dbReference>
<feature type="disulfide bond" description="Redox-active" evidence="6">
    <location>
        <begin position="41"/>
        <end position="44"/>
    </location>
</feature>
<keyword evidence="9" id="KW-1185">Reference proteome</keyword>
<evidence type="ECO:0000259" key="7">
    <source>
        <dbReference type="PROSITE" id="PS51352"/>
    </source>
</evidence>
<dbReference type="PIRSF" id="PIRSF000077">
    <property type="entry name" value="Thioredoxin"/>
    <property type="match status" value="1"/>
</dbReference>
<dbReference type="CDD" id="cd02947">
    <property type="entry name" value="TRX_family"/>
    <property type="match status" value="1"/>
</dbReference>
<dbReference type="PANTHER" id="PTHR45663">
    <property type="entry name" value="GEO12009P1"/>
    <property type="match status" value="1"/>
</dbReference>
<dbReference type="PANTHER" id="PTHR45663:SF11">
    <property type="entry name" value="GEO12009P1"/>
    <property type="match status" value="1"/>
</dbReference>
<feature type="domain" description="Thioredoxin" evidence="7">
    <location>
        <begin position="1"/>
        <end position="115"/>
    </location>
</feature>
<dbReference type="Gene3D" id="3.40.30.10">
    <property type="entry name" value="Glutaredoxin"/>
    <property type="match status" value="1"/>
</dbReference>
<dbReference type="GO" id="GO:0015035">
    <property type="term" value="F:protein-disulfide reductase activity"/>
    <property type="evidence" value="ECO:0007669"/>
    <property type="project" value="InterPro"/>
</dbReference>
<keyword evidence="2" id="KW-0249">Electron transport</keyword>
<evidence type="ECO:0000256" key="3">
    <source>
        <dbReference type="ARBA" id="ARBA00023157"/>
    </source>
</evidence>
<protein>
    <submittedName>
        <fullName evidence="8">Thioredoxin</fullName>
    </submittedName>
</protein>
<dbReference type="RefSeq" id="WP_049989986.1">
    <property type="nucleotide sequence ID" value="NZ_FOIS01000005.1"/>
</dbReference>
<dbReference type="PROSITE" id="PS00194">
    <property type="entry name" value="THIOREDOXIN_1"/>
    <property type="match status" value="1"/>
</dbReference>
<keyword evidence="4 6" id="KW-0676">Redox-active center</keyword>
<dbReference type="Proteomes" id="UP000183275">
    <property type="component" value="Unassembled WGS sequence"/>
</dbReference>
<dbReference type="PROSITE" id="PS51352">
    <property type="entry name" value="THIOREDOXIN_2"/>
    <property type="match status" value="1"/>
</dbReference>
<evidence type="ECO:0000313" key="8">
    <source>
        <dbReference type="EMBL" id="SEW31523.1"/>
    </source>
</evidence>
<reference evidence="9" key="1">
    <citation type="submission" date="2016-10" db="EMBL/GenBank/DDBJ databases">
        <authorList>
            <person name="Varghese N."/>
        </authorList>
    </citation>
    <scope>NUCLEOTIDE SEQUENCE [LARGE SCALE GENOMIC DNA]</scope>
    <source>
        <strain evidence="9">CGMCC 1.12284</strain>
    </source>
</reference>
<keyword evidence="3 6" id="KW-1015">Disulfide bond</keyword>
<evidence type="ECO:0000256" key="6">
    <source>
        <dbReference type="PIRSR" id="PIRSR000077-4"/>
    </source>
</evidence>
<dbReference type="PRINTS" id="PR00421">
    <property type="entry name" value="THIOREDOXIN"/>
</dbReference>
<dbReference type="eggNOG" id="arCOG01972">
    <property type="taxonomic scope" value="Archaea"/>
</dbReference>
<organism evidence="8 9">
    <name type="scientific">Natrinema salifodinae</name>
    <dbReference type="NCBI Taxonomy" id="1202768"/>
    <lineage>
        <taxon>Archaea</taxon>
        <taxon>Methanobacteriati</taxon>
        <taxon>Methanobacteriota</taxon>
        <taxon>Stenosarchaea group</taxon>
        <taxon>Halobacteria</taxon>
        <taxon>Halobacteriales</taxon>
        <taxon>Natrialbaceae</taxon>
        <taxon>Natrinema</taxon>
    </lineage>
</organism>
<dbReference type="InterPro" id="IPR005746">
    <property type="entry name" value="Thioredoxin"/>
</dbReference>
<dbReference type="InterPro" id="IPR036249">
    <property type="entry name" value="Thioredoxin-like_sf"/>
</dbReference>
<dbReference type="OrthoDB" id="35385at2157"/>
<dbReference type="AlphaFoldDB" id="A0A1I0QVC4"/>
<evidence type="ECO:0000256" key="1">
    <source>
        <dbReference type="ARBA" id="ARBA00022448"/>
    </source>
</evidence>
<dbReference type="InterPro" id="IPR013766">
    <property type="entry name" value="Thioredoxin_domain"/>
</dbReference>
<keyword evidence="1" id="KW-0813">Transport</keyword>
<accession>A0A1I0QVC4</accession>
<feature type="site" description="Contributes to redox potential value" evidence="5">
    <location>
        <position position="42"/>
    </location>
</feature>
<gene>
    <name evidence="8" type="ORF">SAMN05216285_4013</name>
</gene>
<dbReference type="GO" id="GO:0005737">
    <property type="term" value="C:cytoplasm"/>
    <property type="evidence" value="ECO:0007669"/>
    <property type="project" value="TreeGrafter"/>
</dbReference>
<name>A0A1I0QVC4_9EURY</name>
<proteinExistence type="predicted"/>
<feature type="site" description="Contributes to redox potential value" evidence="5">
    <location>
        <position position="43"/>
    </location>
</feature>
<dbReference type="InterPro" id="IPR017937">
    <property type="entry name" value="Thioredoxin_CS"/>
</dbReference>
<feature type="active site" description="Nucleophile" evidence="5">
    <location>
        <position position="41"/>
    </location>
</feature>
<dbReference type="STRING" id="1202768.SAMN05216285_4013"/>
<evidence type="ECO:0000256" key="2">
    <source>
        <dbReference type="ARBA" id="ARBA00022982"/>
    </source>
</evidence>
<evidence type="ECO:0000256" key="5">
    <source>
        <dbReference type="PIRSR" id="PIRSR000077-1"/>
    </source>
</evidence>
<sequence>MTTESPTQSTDDPVRVESETHLDEIVADHDVVLADFYADWCGPCKMLEPVLEDLAEETAAVIAKIDVDQHQQLAGTYGVRGVPTLALFADGEQVEQHTGALSADRLRGLVEGYTAE</sequence>
<evidence type="ECO:0000313" key="9">
    <source>
        <dbReference type="Proteomes" id="UP000183275"/>
    </source>
</evidence>
<dbReference type="EMBL" id="FOIS01000005">
    <property type="protein sequence ID" value="SEW31523.1"/>
    <property type="molecule type" value="Genomic_DNA"/>
</dbReference>
<feature type="site" description="Contributes to redox potential value" evidence="5">
    <location>
        <position position="35"/>
    </location>
</feature>
<evidence type="ECO:0000256" key="4">
    <source>
        <dbReference type="ARBA" id="ARBA00023284"/>
    </source>
</evidence>
<dbReference type="NCBIfam" id="TIGR01068">
    <property type="entry name" value="thioredoxin"/>
    <property type="match status" value="1"/>
</dbReference>